<feature type="transmembrane region" description="Helical" evidence="8">
    <location>
        <begin position="134"/>
        <end position="153"/>
    </location>
</feature>
<evidence type="ECO:0000256" key="8">
    <source>
        <dbReference type="SAM" id="Phobius"/>
    </source>
</evidence>
<feature type="transmembrane region" description="Helical" evidence="8">
    <location>
        <begin position="250"/>
        <end position="267"/>
    </location>
</feature>
<sequence>MTGWRGLLSGAGDGTNRALLATIAAAMLAFGLVVGDGFFSFAAMRSMAFQMPELGILSLAMMVTLLSGGINLAVIATANLSALAMAWVLTGFVPGSEGPAWVAWQGAAIAAGFAVAAAAGLLNGVLIAYLRVSPILATLGTMTLLKGLAIGLTRGEVLSGFPEPILYLGNGTLLGVPAGLYLFAATAVLVAIILGRTPLGAAIVMIGSNEKAARFSGIDTRAVIVRVYLMSGLLAGLAALVMMARFNSANAAYGESYLLVTILAAVLGGTNPMGGAGRVGGLVLALVLLQVVSSGFNQLDVSPFLTLAIWGVILLAVTGLAARRAREGTV</sequence>
<evidence type="ECO:0000256" key="4">
    <source>
        <dbReference type="ARBA" id="ARBA00022519"/>
    </source>
</evidence>
<keyword evidence="4" id="KW-0997">Cell inner membrane</keyword>
<feature type="transmembrane region" description="Helical" evidence="8">
    <location>
        <begin position="56"/>
        <end position="89"/>
    </location>
</feature>
<keyword evidence="7 8" id="KW-0472">Membrane</keyword>
<keyword evidence="10" id="KW-1185">Reference proteome</keyword>
<dbReference type="OrthoDB" id="7947581at2"/>
<evidence type="ECO:0000256" key="5">
    <source>
        <dbReference type="ARBA" id="ARBA00022692"/>
    </source>
</evidence>
<keyword evidence="5 8" id="KW-0812">Transmembrane</keyword>
<feature type="transmembrane region" description="Helical" evidence="8">
    <location>
        <begin position="302"/>
        <end position="322"/>
    </location>
</feature>
<gene>
    <name evidence="9" type="ORF">EDC65_4212</name>
</gene>
<evidence type="ECO:0000256" key="6">
    <source>
        <dbReference type="ARBA" id="ARBA00022989"/>
    </source>
</evidence>
<dbReference type="GO" id="GO:0005886">
    <property type="term" value="C:plasma membrane"/>
    <property type="evidence" value="ECO:0007669"/>
    <property type="project" value="UniProtKB-SubCell"/>
</dbReference>
<reference evidence="9 10" key="1">
    <citation type="submission" date="2018-11" db="EMBL/GenBank/DDBJ databases">
        <title>Genomic Encyclopedia of Type Strains, Phase IV (KMG-IV): sequencing the most valuable type-strain genomes for metagenomic binning, comparative biology and taxonomic classification.</title>
        <authorList>
            <person name="Goeker M."/>
        </authorList>
    </citation>
    <scope>NUCLEOTIDE SEQUENCE [LARGE SCALE GENOMIC DNA]</scope>
    <source>
        <strain evidence="9 10">DSM 5900</strain>
    </source>
</reference>
<protein>
    <submittedName>
        <fullName evidence="9">Simple sugar transport system permease protein</fullName>
    </submittedName>
</protein>
<evidence type="ECO:0000313" key="9">
    <source>
        <dbReference type="EMBL" id="ROP83564.1"/>
    </source>
</evidence>
<feature type="transmembrane region" description="Helical" evidence="8">
    <location>
        <begin position="223"/>
        <end position="244"/>
    </location>
</feature>
<accession>A0A3N1KU99</accession>
<evidence type="ECO:0000256" key="3">
    <source>
        <dbReference type="ARBA" id="ARBA00022475"/>
    </source>
</evidence>
<dbReference type="Pfam" id="PF02653">
    <property type="entry name" value="BPD_transp_2"/>
    <property type="match status" value="1"/>
</dbReference>
<feature type="transmembrane region" description="Helical" evidence="8">
    <location>
        <begin position="20"/>
        <end position="44"/>
    </location>
</feature>
<feature type="transmembrane region" description="Helical" evidence="8">
    <location>
        <begin position="101"/>
        <end position="122"/>
    </location>
</feature>
<dbReference type="AlphaFoldDB" id="A0A3N1KU99"/>
<dbReference type="EMBL" id="RJKX01000016">
    <property type="protein sequence ID" value="ROP83564.1"/>
    <property type="molecule type" value="Genomic_DNA"/>
</dbReference>
<keyword evidence="9" id="KW-0762">Sugar transport</keyword>
<comment type="caution">
    <text evidence="9">The sequence shown here is derived from an EMBL/GenBank/DDBJ whole genome shotgun (WGS) entry which is preliminary data.</text>
</comment>
<dbReference type="RefSeq" id="WP_123693237.1">
    <property type="nucleotide sequence ID" value="NZ_AP019700.1"/>
</dbReference>
<keyword evidence="6 8" id="KW-1133">Transmembrane helix</keyword>
<dbReference type="Proteomes" id="UP000278222">
    <property type="component" value="Unassembled WGS sequence"/>
</dbReference>
<organism evidence="9 10">
    <name type="scientific">Stella humosa</name>
    <dbReference type="NCBI Taxonomy" id="94"/>
    <lineage>
        <taxon>Bacteria</taxon>
        <taxon>Pseudomonadati</taxon>
        <taxon>Pseudomonadota</taxon>
        <taxon>Alphaproteobacteria</taxon>
        <taxon>Rhodospirillales</taxon>
        <taxon>Stellaceae</taxon>
        <taxon>Stella</taxon>
    </lineage>
</organism>
<keyword evidence="2" id="KW-0813">Transport</keyword>
<name>A0A3N1KU99_9PROT</name>
<evidence type="ECO:0000313" key="10">
    <source>
        <dbReference type="Proteomes" id="UP000278222"/>
    </source>
</evidence>
<keyword evidence="3" id="KW-1003">Cell membrane</keyword>
<feature type="transmembrane region" description="Helical" evidence="8">
    <location>
        <begin position="173"/>
        <end position="195"/>
    </location>
</feature>
<dbReference type="PANTHER" id="PTHR32196:SF21">
    <property type="entry name" value="ABC TRANSPORTER PERMEASE PROTEIN YPHD-RELATED"/>
    <property type="match status" value="1"/>
</dbReference>
<evidence type="ECO:0000256" key="1">
    <source>
        <dbReference type="ARBA" id="ARBA00004651"/>
    </source>
</evidence>
<evidence type="ECO:0000256" key="2">
    <source>
        <dbReference type="ARBA" id="ARBA00022448"/>
    </source>
</evidence>
<dbReference type="PANTHER" id="PTHR32196">
    <property type="entry name" value="ABC TRANSPORTER PERMEASE PROTEIN YPHD-RELATED-RELATED"/>
    <property type="match status" value="1"/>
</dbReference>
<dbReference type="InterPro" id="IPR001851">
    <property type="entry name" value="ABC_transp_permease"/>
</dbReference>
<comment type="subcellular location">
    <subcellularLocation>
        <location evidence="1">Cell membrane</location>
        <topology evidence="1">Multi-pass membrane protein</topology>
    </subcellularLocation>
</comment>
<evidence type="ECO:0000256" key="7">
    <source>
        <dbReference type="ARBA" id="ARBA00023136"/>
    </source>
</evidence>
<dbReference type="CDD" id="cd06579">
    <property type="entry name" value="TM_PBP1_transp_AraH_like"/>
    <property type="match status" value="1"/>
</dbReference>
<feature type="transmembrane region" description="Helical" evidence="8">
    <location>
        <begin position="279"/>
        <end position="296"/>
    </location>
</feature>
<dbReference type="GO" id="GO:0022857">
    <property type="term" value="F:transmembrane transporter activity"/>
    <property type="evidence" value="ECO:0007669"/>
    <property type="project" value="InterPro"/>
</dbReference>
<proteinExistence type="predicted"/>